<dbReference type="InterPro" id="IPR011991">
    <property type="entry name" value="ArsR-like_HTH"/>
</dbReference>
<dbReference type="Proteomes" id="UP000199317">
    <property type="component" value="Unassembled WGS sequence"/>
</dbReference>
<dbReference type="PROSITE" id="PS50987">
    <property type="entry name" value="HTH_ARSR_2"/>
    <property type="match status" value="1"/>
</dbReference>
<evidence type="ECO:0000313" key="2">
    <source>
        <dbReference type="EMBL" id="SDP74508.1"/>
    </source>
</evidence>
<proteinExistence type="predicted"/>
<accession>A0A1H0V8H1</accession>
<dbReference type="GO" id="GO:0032791">
    <property type="term" value="F:lead ion binding"/>
    <property type="evidence" value="ECO:0007669"/>
    <property type="project" value="TreeGrafter"/>
</dbReference>
<dbReference type="GO" id="GO:0097063">
    <property type="term" value="F:cadmium ion sensor activity"/>
    <property type="evidence" value="ECO:0007669"/>
    <property type="project" value="TreeGrafter"/>
</dbReference>
<dbReference type="Pfam" id="PF12840">
    <property type="entry name" value="HTH_20"/>
    <property type="match status" value="1"/>
</dbReference>
<dbReference type="SMART" id="SM00418">
    <property type="entry name" value="HTH_ARSR"/>
    <property type="match status" value="1"/>
</dbReference>
<feature type="domain" description="HTH arsR-type" evidence="1">
    <location>
        <begin position="16"/>
        <end position="111"/>
    </location>
</feature>
<dbReference type="RefSeq" id="WP_092836874.1">
    <property type="nucleotide sequence ID" value="NZ_FNJL01000024.1"/>
</dbReference>
<dbReference type="InterPro" id="IPR036390">
    <property type="entry name" value="WH_DNA-bd_sf"/>
</dbReference>
<dbReference type="PANTHER" id="PTHR39168">
    <property type="entry name" value="TRANSCRIPTIONAL REGULATOR-RELATED"/>
    <property type="match status" value="1"/>
</dbReference>
<dbReference type="GO" id="GO:0010288">
    <property type="term" value="P:response to lead ion"/>
    <property type="evidence" value="ECO:0007669"/>
    <property type="project" value="TreeGrafter"/>
</dbReference>
<keyword evidence="2" id="KW-0238">DNA-binding</keyword>
<dbReference type="AlphaFoldDB" id="A0A1H0V8H1"/>
<dbReference type="InterPro" id="IPR001845">
    <property type="entry name" value="HTH_ArsR_DNA-bd_dom"/>
</dbReference>
<dbReference type="GO" id="GO:0003677">
    <property type="term" value="F:DNA binding"/>
    <property type="evidence" value="ECO:0007669"/>
    <property type="project" value="UniProtKB-KW"/>
</dbReference>
<dbReference type="CDD" id="cd00090">
    <property type="entry name" value="HTH_ARSR"/>
    <property type="match status" value="1"/>
</dbReference>
<reference evidence="3" key="1">
    <citation type="submission" date="2016-10" db="EMBL/GenBank/DDBJ databases">
        <authorList>
            <person name="Varghese N."/>
            <person name="Submissions S."/>
        </authorList>
    </citation>
    <scope>NUCLEOTIDE SEQUENCE [LARGE SCALE GENOMIC DNA]</scope>
    <source>
        <strain evidence="3">DSM 17101</strain>
    </source>
</reference>
<dbReference type="PRINTS" id="PR00778">
    <property type="entry name" value="HTHARSR"/>
</dbReference>
<dbReference type="GO" id="GO:0003700">
    <property type="term" value="F:DNA-binding transcription factor activity"/>
    <property type="evidence" value="ECO:0007669"/>
    <property type="project" value="InterPro"/>
</dbReference>
<dbReference type="PANTHER" id="PTHR39168:SF1">
    <property type="entry name" value="TRANSCRIPTIONAL REGULATORY PROTEIN"/>
    <property type="match status" value="1"/>
</dbReference>
<dbReference type="GO" id="GO:0046686">
    <property type="term" value="P:response to cadmium ion"/>
    <property type="evidence" value="ECO:0007669"/>
    <property type="project" value="TreeGrafter"/>
</dbReference>
<gene>
    <name evidence="2" type="ORF">SAMN04489708_12410</name>
</gene>
<evidence type="ECO:0000259" key="1">
    <source>
        <dbReference type="PROSITE" id="PS50987"/>
    </source>
</evidence>
<protein>
    <submittedName>
        <fullName evidence="2">DNA-binding transcriptional regulator, ArsR family</fullName>
    </submittedName>
</protein>
<organism evidence="2 3">
    <name type="scientific">Paracidovorax cattleyae</name>
    <dbReference type="NCBI Taxonomy" id="80868"/>
    <lineage>
        <taxon>Bacteria</taxon>
        <taxon>Pseudomonadati</taxon>
        <taxon>Pseudomonadota</taxon>
        <taxon>Betaproteobacteria</taxon>
        <taxon>Burkholderiales</taxon>
        <taxon>Comamonadaceae</taxon>
        <taxon>Paracidovorax</taxon>
    </lineage>
</organism>
<dbReference type="OrthoDB" id="9797716at2"/>
<evidence type="ECO:0000313" key="3">
    <source>
        <dbReference type="Proteomes" id="UP000199317"/>
    </source>
</evidence>
<dbReference type="InterPro" id="IPR052543">
    <property type="entry name" value="HTH_Metal-responsive_Reg"/>
</dbReference>
<name>A0A1H0V8H1_9BURK</name>
<dbReference type="EMBL" id="FNJL01000024">
    <property type="protein sequence ID" value="SDP74508.1"/>
    <property type="molecule type" value="Genomic_DNA"/>
</dbReference>
<sequence length="263" mass="27380">MLRPGAKRAGRCWGTLRRVNTNQIARVAGLIGEPARAAMLLALMDGRALTARELAGAARISPATASRHLALLVDAGLLVVRSQGRHRYHALAGAEVAQLLEGLMQFAVRPAAVPPTAVAAGPRDAALRMARTCYDHLAGRLGVAVADHLLEEGAVVFDSEEGGRATDRAAAVLARLGIEAAAALDGGGSRRPVCRPCLDWSERRPHLAGRIGALVCAYCLDSGWLARSSGSRALAVTPRGAVALRDALGMARWAGVVGSAERG</sequence>
<keyword evidence="3" id="KW-1185">Reference proteome</keyword>
<dbReference type="SUPFAM" id="SSF46785">
    <property type="entry name" value="Winged helix' DNA-binding domain"/>
    <property type="match status" value="1"/>
</dbReference>
<dbReference type="InterPro" id="IPR036388">
    <property type="entry name" value="WH-like_DNA-bd_sf"/>
</dbReference>
<dbReference type="Gene3D" id="1.10.10.10">
    <property type="entry name" value="Winged helix-like DNA-binding domain superfamily/Winged helix DNA-binding domain"/>
    <property type="match status" value="1"/>
</dbReference>